<feature type="region of interest" description="Disordered" evidence="1">
    <location>
        <begin position="105"/>
        <end position="238"/>
    </location>
</feature>
<feature type="compositionally biased region" description="Low complexity" evidence="1">
    <location>
        <begin position="144"/>
        <end position="158"/>
    </location>
</feature>
<evidence type="ECO:0000313" key="2">
    <source>
        <dbReference type="EMBL" id="PNX80080.1"/>
    </source>
</evidence>
<sequence length="263" mass="28259">MTMFELHVSENPFGTVNVESHVDTAVKPAIKPNAESSGKASSEIEKPDIEKFVEEPLISNKLNTNETLDESRTNVDAIDGQSSMSIPLDVPVGAFDKAIPEIVDKSVKEKPGVPDAAQDVKAPDDPTDAEKDVEASKELSNPNAATATESFGSSSESETSTEEEVNKSGGTPEAVADSEPEKDEEKYVSGDDDVTKSEKTAPEGQNLVDLDNIETDQDPQPKHVESGPIKYGAKKGWSKVVPPFEKKKNVLKRKSAPSSDSDF</sequence>
<feature type="compositionally biased region" description="Basic and acidic residues" evidence="1">
    <location>
        <begin position="183"/>
        <end position="201"/>
    </location>
</feature>
<feature type="compositionally biased region" description="Basic and acidic residues" evidence="1">
    <location>
        <begin position="121"/>
        <end position="137"/>
    </location>
</feature>
<comment type="caution">
    <text evidence="2">The sequence shown here is derived from an EMBL/GenBank/DDBJ whole genome shotgun (WGS) entry which is preliminary data.</text>
</comment>
<feature type="region of interest" description="Disordered" evidence="1">
    <location>
        <begin position="244"/>
        <end position="263"/>
    </location>
</feature>
<dbReference type="Proteomes" id="UP000236291">
    <property type="component" value="Unassembled WGS sequence"/>
</dbReference>
<protein>
    <submittedName>
        <fullName evidence="2">Uncharacterized protein</fullName>
    </submittedName>
</protein>
<feature type="region of interest" description="Disordered" evidence="1">
    <location>
        <begin position="28"/>
        <end position="48"/>
    </location>
</feature>
<evidence type="ECO:0000313" key="3">
    <source>
        <dbReference type="Proteomes" id="UP000236291"/>
    </source>
</evidence>
<reference evidence="2 3" key="2">
    <citation type="journal article" date="2017" name="Front. Plant Sci.">
        <title>Gene Classification and Mining of Molecular Markers Useful in Red Clover (Trifolium pratense) Breeding.</title>
        <authorList>
            <person name="Istvanek J."/>
            <person name="Dluhosova J."/>
            <person name="Dluhos P."/>
            <person name="Patkova L."/>
            <person name="Nedelnik J."/>
            <person name="Repkova J."/>
        </authorList>
    </citation>
    <scope>NUCLEOTIDE SEQUENCE [LARGE SCALE GENOMIC DNA]</scope>
    <source>
        <strain evidence="3">cv. Tatra</strain>
        <tissue evidence="2">Young leaves</tissue>
    </source>
</reference>
<dbReference type="AlphaFoldDB" id="A0A2K3LNH3"/>
<accession>A0A2K3LNH3</accession>
<reference evidence="2 3" key="1">
    <citation type="journal article" date="2014" name="Am. J. Bot.">
        <title>Genome assembly and annotation for red clover (Trifolium pratense; Fabaceae).</title>
        <authorList>
            <person name="Istvanek J."/>
            <person name="Jaros M."/>
            <person name="Krenek A."/>
            <person name="Repkova J."/>
        </authorList>
    </citation>
    <scope>NUCLEOTIDE SEQUENCE [LARGE SCALE GENOMIC DNA]</scope>
    <source>
        <strain evidence="3">cv. Tatra</strain>
        <tissue evidence="2">Young leaves</tissue>
    </source>
</reference>
<dbReference type="EMBL" id="ASHM01037218">
    <property type="protein sequence ID" value="PNX80080.1"/>
    <property type="molecule type" value="Genomic_DNA"/>
</dbReference>
<name>A0A2K3LNH3_TRIPR</name>
<organism evidence="2 3">
    <name type="scientific">Trifolium pratense</name>
    <name type="common">Red clover</name>
    <dbReference type="NCBI Taxonomy" id="57577"/>
    <lineage>
        <taxon>Eukaryota</taxon>
        <taxon>Viridiplantae</taxon>
        <taxon>Streptophyta</taxon>
        <taxon>Embryophyta</taxon>
        <taxon>Tracheophyta</taxon>
        <taxon>Spermatophyta</taxon>
        <taxon>Magnoliopsida</taxon>
        <taxon>eudicotyledons</taxon>
        <taxon>Gunneridae</taxon>
        <taxon>Pentapetalae</taxon>
        <taxon>rosids</taxon>
        <taxon>fabids</taxon>
        <taxon>Fabales</taxon>
        <taxon>Fabaceae</taxon>
        <taxon>Papilionoideae</taxon>
        <taxon>50 kb inversion clade</taxon>
        <taxon>NPAAA clade</taxon>
        <taxon>Hologalegina</taxon>
        <taxon>IRL clade</taxon>
        <taxon>Trifolieae</taxon>
        <taxon>Trifolium</taxon>
    </lineage>
</organism>
<feature type="non-terminal residue" evidence="2">
    <location>
        <position position="263"/>
    </location>
</feature>
<proteinExistence type="predicted"/>
<gene>
    <name evidence="2" type="ORF">L195_g036075</name>
</gene>
<evidence type="ECO:0000256" key="1">
    <source>
        <dbReference type="SAM" id="MobiDB-lite"/>
    </source>
</evidence>